<feature type="short sequence motif" description="GXGXXG" evidence="4">
    <location>
        <begin position="19"/>
        <end position="24"/>
    </location>
</feature>
<evidence type="ECO:0000313" key="8">
    <source>
        <dbReference type="Proteomes" id="UP000663840"/>
    </source>
</evidence>
<sequence length="343" mass="38096">MSTTSTQRNRGLNILCIDGGGTRGLSSLVVLREMMHRINSKRRRGEGIIEPYDHFDFIAGTGTGGISACMLGRLRMPIEKVIEEYPKLMEKIFSEKKMAGSTMYKATTLQEALKAMVQDATGEEGAAIQVNDGCKNAIFAMAKHNMNSALPVIFRSYATSSNPSPNCAIWQALYATMAYPDLFKSIDIGDSSAPQSFVGGDLGCSNPLMHVLSEVSRVYPARKVACIISLGAGHARTIQVPNLNWRYLIFGSQDVIAMREMARDSERVAEEMALRFQSADGIYFRFNVDQGMQDMKDGNWERLGEVIQHTNVYLQNNETHQKMERAVDTSRKKRGNITTRQAG</sequence>
<keyword evidence="3" id="KW-0443">Lipid metabolism</keyword>
<dbReference type="InterPro" id="IPR002641">
    <property type="entry name" value="PNPLA_dom"/>
</dbReference>
<comment type="caution">
    <text evidence="4">Lacks conserved residue(s) required for the propagation of feature annotation.</text>
</comment>
<evidence type="ECO:0000313" key="7">
    <source>
        <dbReference type="EMBL" id="CAE6496008.1"/>
    </source>
</evidence>
<keyword evidence="1" id="KW-0378">Hydrolase</keyword>
<proteinExistence type="predicted"/>
<dbReference type="PANTHER" id="PTHR24185">
    <property type="entry name" value="CALCIUM-INDEPENDENT PHOSPHOLIPASE A2-GAMMA"/>
    <property type="match status" value="1"/>
</dbReference>
<evidence type="ECO:0000259" key="6">
    <source>
        <dbReference type="PROSITE" id="PS51635"/>
    </source>
</evidence>
<evidence type="ECO:0000256" key="1">
    <source>
        <dbReference type="ARBA" id="ARBA00022801"/>
    </source>
</evidence>
<dbReference type="PROSITE" id="PS51635">
    <property type="entry name" value="PNPLA"/>
    <property type="match status" value="1"/>
</dbReference>
<evidence type="ECO:0000256" key="4">
    <source>
        <dbReference type="PROSITE-ProRule" id="PRU01161"/>
    </source>
</evidence>
<dbReference type="GO" id="GO:0046486">
    <property type="term" value="P:glycerolipid metabolic process"/>
    <property type="evidence" value="ECO:0007669"/>
    <property type="project" value="UniProtKB-ARBA"/>
</dbReference>
<dbReference type="GO" id="GO:0047499">
    <property type="term" value="F:calcium-independent phospholipase A2 activity"/>
    <property type="evidence" value="ECO:0007669"/>
    <property type="project" value="TreeGrafter"/>
</dbReference>
<protein>
    <recommendedName>
        <fullName evidence="6">PNPLA domain-containing protein</fullName>
    </recommendedName>
</protein>
<reference evidence="7" key="1">
    <citation type="submission" date="2021-01" db="EMBL/GenBank/DDBJ databases">
        <authorList>
            <person name="Kaushik A."/>
        </authorList>
    </citation>
    <scope>NUCLEOTIDE SEQUENCE</scope>
    <source>
        <strain evidence="7">AG1-1A</strain>
    </source>
</reference>
<dbReference type="SUPFAM" id="SSF52151">
    <property type="entry name" value="FabD/lysophospholipase-like"/>
    <property type="match status" value="1"/>
</dbReference>
<dbReference type="EMBL" id="CAJMWR010004336">
    <property type="protein sequence ID" value="CAE6496008.1"/>
    <property type="molecule type" value="Genomic_DNA"/>
</dbReference>
<dbReference type="InterPro" id="IPR016035">
    <property type="entry name" value="Acyl_Trfase/lysoPLipase"/>
</dbReference>
<feature type="compositionally biased region" description="Basic and acidic residues" evidence="5">
    <location>
        <begin position="320"/>
        <end position="330"/>
    </location>
</feature>
<dbReference type="GO" id="GO:0016042">
    <property type="term" value="P:lipid catabolic process"/>
    <property type="evidence" value="ECO:0007669"/>
    <property type="project" value="UniProtKB-KW"/>
</dbReference>
<dbReference type="GO" id="GO:0019369">
    <property type="term" value="P:arachidonate metabolic process"/>
    <property type="evidence" value="ECO:0007669"/>
    <property type="project" value="TreeGrafter"/>
</dbReference>
<dbReference type="Gene3D" id="3.40.1090.10">
    <property type="entry name" value="Cytosolic phospholipase A2 catalytic domain"/>
    <property type="match status" value="1"/>
</dbReference>
<dbReference type="Pfam" id="PF01734">
    <property type="entry name" value="Patatin"/>
    <property type="match status" value="1"/>
</dbReference>
<comment type="caution">
    <text evidence="7">The sequence shown here is derived from an EMBL/GenBank/DDBJ whole genome shotgun (WGS) entry which is preliminary data.</text>
</comment>
<feature type="domain" description="PNPLA" evidence="6">
    <location>
        <begin position="15"/>
        <end position="213"/>
    </location>
</feature>
<feature type="region of interest" description="Disordered" evidence="5">
    <location>
        <begin position="320"/>
        <end position="343"/>
    </location>
</feature>
<accession>A0A8H3CRT6</accession>
<dbReference type="AlphaFoldDB" id="A0A8H3CRT6"/>
<evidence type="ECO:0000256" key="5">
    <source>
        <dbReference type="SAM" id="MobiDB-lite"/>
    </source>
</evidence>
<organism evidence="7 8">
    <name type="scientific">Rhizoctonia solani</name>
    <dbReference type="NCBI Taxonomy" id="456999"/>
    <lineage>
        <taxon>Eukaryota</taxon>
        <taxon>Fungi</taxon>
        <taxon>Dikarya</taxon>
        <taxon>Basidiomycota</taxon>
        <taxon>Agaricomycotina</taxon>
        <taxon>Agaricomycetes</taxon>
        <taxon>Cantharellales</taxon>
        <taxon>Ceratobasidiaceae</taxon>
        <taxon>Rhizoctonia</taxon>
    </lineage>
</organism>
<evidence type="ECO:0000256" key="2">
    <source>
        <dbReference type="ARBA" id="ARBA00022963"/>
    </source>
</evidence>
<keyword evidence="2" id="KW-0442">Lipid degradation</keyword>
<name>A0A8H3CRT6_9AGAM</name>
<gene>
    <name evidence="7" type="ORF">RDB_LOCUS153765</name>
</gene>
<dbReference type="Proteomes" id="UP000663840">
    <property type="component" value="Unassembled WGS sequence"/>
</dbReference>
<dbReference type="PANTHER" id="PTHR24185:SF1">
    <property type="entry name" value="CALCIUM-INDEPENDENT PHOSPHOLIPASE A2-GAMMA"/>
    <property type="match status" value="1"/>
</dbReference>
<dbReference type="GO" id="GO:0016020">
    <property type="term" value="C:membrane"/>
    <property type="evidence" value="ECO:0007669"/>
    <property type="project" value="TreeGrafter"/>
</dbReference>
<evidence type="ECO:0000256" key="3">
    <source>
        <dbReference type="ARBA" id="ARBA00023098"/>
    </source>
</evidence>